<name>A0A255EBA8_9ACTN</name>
<keyword evidence="1" id="KW-1133">Transmembrane helix</keyword>
<keyword evidence="1" id="KW-0472">Membrane</keyword>
<dbReference type="EMBL" id="NMVI01000011">
    <property type="protein sequence ID" value="OYN88864.1"/>
    <property type="molecule type" value="Genomic_DNA"/>
</dbReference>
<feature type="transmembrane region" description="Helical" evidence="1">
    <location>
        <begin position="47"/>
        <end position="66"/>
    </location>
</feature>
<comment type="caution">
    <text evidence="3">The sequence shown here is derived from an EMBL/GenBank/DDBJ whole genome shotgun (WGS) entry which is preliminary data.</text>
</comment>
<feature type="domain" description="YdbS-like PH" evidence="2">
    <location>
        <begin position="72"/>
        <end position="150"/>
    </location>
</feature>
<sequence length="161" mass="17773">MNPFRPEGIDWQPLHRGYRTYLRVNVAITYAVLAIATAVGLSFLLDLAWAIGAGAIWLVIGIWRWIRMDALWKSHAYALRDTDLYLTKGVMFRQLTIVPYGRLQVVEVESGPIQRACGIASLSFVTASATTDATLPGLPPAEADDLRERLTTLGEEQASGL</sequence>
<dbReference type="Proteomes" id="UP000216533">
    <property type="component" value="Unassembled WGS sequence"/>
</dbReference>
<dbReference type="Pfam" id="PF03703">
    <property type="entry name" value="bPH_2"/>
    <property type="match status" value="1"/>
</dbReference>
<evidence type="ECO:0000313" key="3">
    <source>
        <dbReference type="EMBL" id="OYN88864.1"/>
    </source>
</evidence>
<reference evidence="3 4" key="1">
    <citation type="submission" date="2017-07" db="EMBL/GenBank/DDBJ databases">
        <title>Draft whole genome sequences of clinical Proprionibacteriaceae strains.</title>
        <authorList>
            <person name="Bernier A.-M."/>
            <person name="Bernard K."/>
            <person name="Domingo M.-C."/>
        </authorList>
    </citation>
    <scope>NUCLEOTIDE SEQUENCE [LARGE SCALE GENOMIC DNA]</scope>
    <source>
        <strain evidence="3 4">NML 160184</strain>
    </source>
</reference>
<keyword evidence="1" id="KW-0812">Transmembrane</keyword>
<dbReference type="PANTHER" id="PTHR34473:SF3">
    <property type="entry name" value="TRANSMEMBRANE PROTEIN-RELATED"/>
    <property type="match status" value="1"/>
</dbReference>
<feature type="transmembrane region" description="Helical" evidence="1">
    <location>
        <begin position="21"/>
        <end position="41"/>
    </location>
</feature>
<dbReference type="PANTHER" id="PTHR34473">
    <property type="entry name" value="UPF0699 TRANSMEMBRANE PROTEIN YDBS"/>
    <property type="match status" value="1"/>
</dbReference>
<dbReference type="InterPro" id="IPR005182">
    <property type="entry name" value="YdbS-like_PH"/>
</dbReference>
<proteinExistence type="predicted"/>
<accession>A0A255EBA8</accession>
<evidence type="ECO:0000313" key="4">
    <source>
        <dbReference type="Proteomes" id="UP000216533"/>
    </source>
</evidence>
<evidence type="ECO:0000256" key="1">
    <source>
        <dbReference type="SAM" id="Phobius"/>
    </source>
</evidence>
<evidence type="ECO:0000259" key="2">
    <source>
        <dbReference type="Pfam" id="PF03703"/>
    </source>
</evidence>
<dbReference type="RefSeq" id="WP_094450079.1">
    <property type="nucleotide sequence ID" value="NZ_NMVI01000011.1"/>
</dbReference>
<protein>
    <recommendedName>
        <fullName evidence="2">YdbS-like PH domain-containing protein</fullName>
    </recommendedName>
</protein>
<organism evidence="3 4">
    <name type="scientific">Parenemella sanctibonifatiensis</name>
    <dbReference type="NCBI Taxonomy" id="2016505"/>
    <lineage>
        <taxon>Bacteria</taxon>
        <taxon>Bacillati</taxon>
        <taxon>Actinomycetota</taxon>
        <taxon>Actinomycetes</taxon>
        <taxon>Propionibacteriales</taxon>
        <taxon>Propionibacteriaceae</taxon>
        <taxon>Parenemella</taxon>
    </lineage>
</organism>
<dbReference type="AlphaFoldDB" id="A0A255EBA8"/>
<gene>
    <name evidence="3" type="ORF">CGZ92_03955</name>
</gene>